<dbReference type="PANTHER" id="PTHR36842">
    <property type="entry name" value="PROTEIN TOLB HOMOLOG"/>
    <property type="match status" value="1"/>
</dbReference>
<dbReference type="InterPro" id="IPR011042">
    <property type="entry name" value="6-blade_b-propeller_TolB-like"/>
</dbReference>
<keyword evidence="5" id="KW-0131">Cell cycle</keyword>
<keyword evidence="8" id="KW-1185">Reference proteome</keyword>
<evidence type="ECO:0000256" key="4">
    <source>
        <dbReference type="ARBA" id="ARBA00022764"/>
    </source>
</evidence>
<evidence type="ECO:0000259" key="6">
    <source>
        <dbReference type="Pfam" id="PF04052"/>
    </source>
</evidence>
<keyword evidence="5" id="KW-0132">Cell division</keyword>
<dbReference type="Pfam" id="PF07676">
    <property type="entry name" value="PD40"/>
    <property type="match status" value="4"/>
</dbReference>
<organism evidence="7 8">
    <name type="scientific">Frischella perrara</name>
    <dbReference type="NCBI Taxonomy" id="1267021"/>
    <lineage>
        <taxon>Bacteria</taxon>
        <taxon>Pseudomonadati</taxon>
        <taxon>Pseudomonadota</taxon>
        <taxon>Gammaproteobacteria</taxon>
        <taxon>Orbales</taxon>
        <taxon>Orbaceae</taxon>
        <taxon>Frischella</taxon>
    </lineage>
</organism>
<evidence type="ECO:0000313" key="8">
    <source>
        <dbReference type="Proteomes" id="UP000030901"/>
    </source>
</evidence>
<dbReference type="HOGENOM" id="CLU_047123_0_0_6"/>
<dbReference type="STRING" id="1267021.FPB0191_01499"/>
<dbReference type="Gene3D" id="2.120.10.30">
    <property type="entry name" value="TolB, C-terminal domain"/>
    <property type="match status" value="1"/>
</dbReference>
<protein>
    <recommendedName>
        <fullName evidence="5">Tol-Pal system protein TolB</fullName>
    </recommendedName>
</protein>
<evidence type="ECO:0000313" key="7">
    <source>
        <dbReference type="EMBL" id="AJA45316.1"/>
    </source>
</evidence>
<accession>A0A0A7S7R1</accession>
<dbReference type="InterPro" id="IPR011659">
    <property type="entry name" value="WD40"/>
</dbReference>
<feature type="domain" description="TolB N-terminal" evidence="6">
    <location>
        <begin position="27"/>
        <end position="127"/>
    </location>
</feature>
<proteinExistence type="inferred from homology"/>
<dbReference type="EMBL" id="CP009056">
    <property type="protein sequence ID" value="AJA45316.1"/>
    <property type="molecule type" value="Genomic_DNA"/>
</dbReference>
<keyword evidence="4 5" id="KW-0574">Periplasm</keyword>
<dbReference type="GO" id="GO:0042597">
    <property type="term" value="C:periplasmic space"/>
    <property type="evidence" value="ECO:0007669"/>
    <property type="project" value="UniProtKB-SubCell"/>
</dbReference>
<dbReference type="GO" id="GO:0017038">
    <property type="term" value="P:protein import"/>
    <property type="evidence" value="ECO:0007669"/>
    <property type="project" value="InterPro"/>
</dbReference>
<dbReference type="GO" id="GO:0051301">
    <property type="term" value="P:cell division"/>
    <property type="evidence" value="ECO:0007669"/>
    <property type="project" value="UniProtKB-UniRule"/>
</dbReference>
<evidence type="ECO:0000256" key="3">
    <source>
        <dbReference type="ARBA" id="ARBA00022729"/>
    </source>
</evidence>
<gene>
    <name evidence="5" type="primary">tolB</name>
    <name evidence="7" type="ORF">FPB0191_01499</name>
</gene>
<reference evidence="7 8" key="1">
    <citation type="journal article" date="2014" name="Appl. Environ. Microbiol.">
        <title>Gut symbionts from distinct hosts exhibit genotoxic activity via divergent colibactin biosynthetic pathways.</title>
        <authorList>
            <person name="Engel P."/>
            <person name="Vizcaino M.I."/>
            <person name="Crawford J.M."/>
        </authorList>
    </citation>
    <scope>NUCLEOTIDE SEQUENCE [LARGE SCALE GENOMIC DNA]</scope>
    <source>
        <strain evidence="7 8">PEB0191</strain>
    </source>
</reference>
<dbReference type="SUPFAM" id="SSF52964">
    <property type="entry name" value="TolB, N-terminal domain"/>
    <property type="match status" value="1"/>
</dbReference>
<dbReference type="InterPro" id="IPR007195">
    <property type="entry name" value="TolB_N"/>
</dbReference>
<dbReference type="NCBIfam" id="TIGR02800">
    <property type="entry name" value="propeller_TolB"/>
    <property type="match status" value="1"/>
</dbReference>
<name>A0A0A7S7R1_FRIPE</name>
<dbReference type="HAMAP" id="MF_00671">
    <property type="entry name" value="TolB"/>
    <property type="match status" value="1"/>
</dbReference>
<evidence type="ECO:0000256" key="5">
    <source>
        <dbReference type="HAMAP-Rule" id="MF_00671"/>
    </source>
</evidence>
<comment type="subunit">
    <text evidence="5">The Tol-Pal system is composed of five core proteins: the inner membrane proteins TolA, TolQ and TolR, the periplasmic protein TolB and the outer membrane protein Pal. They form a network linking the inner and outer membranes and the peptidoglycan layer.</text>
</comment>
<dbReference type="AlphaFoldDB" id="A0A0A7S7R1"/>
<evidence type="ECO:0000256" key="1">
    <source>
        <dbReference type="ARBA" id="ARBA00004418"/>
    </source>
</evidence>
<keyword evidence="3 5" id="KW-0732">Signal</keyword>
<dbReference type="Pfam" id="PF04052">
    <property type="entry name" value="TolB_N"/>
    <property type="match status" value="1"/>
</dbReference>
<dbReference type="Gene3D" id="3.40.50.10070">
    <property type="entry name" value="TolB, N-terminal domain"/>
    <property type="match status" value="1"/>
</dbReference>
<comment type="similarity">
    <text evidence="2 5">Belongs to the TolB family.</text>
</comment>
<comment type="function">
    <text evidence="5">Part of the Tol-Pal system, which plays a role in outer membrane invagination during cell division and is important for maintaining outer membrane integrity.</text>
</comment>
<dbReference type="KEGG" id="fpp:FPB0191_01499"/>
<sequence precursor="true">MMLKFSYRFLISCFILFFATFSNADIKIIITDGINTAKPIAVVPFKWIGNGAPPQDIDSIIASDLRNSGKFNPIDSRKMPQLPDTASAVTPKAWSALGIDAVVVGNMKVDASGNYLISYQLVDTVNNPGEVLAQNQYSIEKRWLRYAAHTASDQIFETLTGIKGAFRTRIAYVVKMNRGKYTHELRVSDYDGYNQITIHRSMQPLMSPTWSPDGKKLAYVTFDGGKSALVIKTLETGEIEKVSDFPQHNGAPAFSPDGKKLAFVLSKDGNLNLYMMELSNKKIKRLTFGRSNSTEPSWMPDNKTIVYTSDQTGRPQLYSININNGLPQRITWDGVQNQNARVSNDGSFLAMISTNNGEQHVTKFDFATNGYQKLTDTFLDETPSISPNGTMIIYSSAQGLGTILNLVSTDGNFKAKLPATDGQARFPAWSPYL</sequence>
<dbReference type="SUPFAM" id="SSF69304">
    <property type="entry name" value="Tricorn protease N-terminal domain"/>
    <property type="match status" value="1"/>
</dbReference>
<evidence type="ECO:0000256" key="2">
    <source>
        <dbReference type="ARBA" id="ARBA00009820"/>
    </source>
</evidence>
<dbReference type="InterPro" id="IPR014167">
    <property type="entry name" value="Tol-Pal_TolB"/>
</dbReference>
<feature type="chain" id="PRO_5008984349" description="Tol-Pal system protein TolB" evidence="5">
    <location>
        <begin position="25"/>
        <end position="433"/>
    </location>
</feature>
<dbReference type="Proteomes" id="UP000030901">
    <property type="component" value="Chromosome"/>
</dbReference>
<dbReference type="PANTHER" id="PTHR36842:SF1">
    <property type="entry name" value="PROTEIN TOLB"/>
    <property type="match status" value="1"/>
</dbReference>
<feature type="signal peptide" evidence="5">
    <location>
        <begin position="1"/>
        <end position="24"/>
    </location>
</feature>
<comment type="subcellular location">
    <subcellularLocation>
        <location evidence="1 5">Periplasm</location>
    </subcellularLocation>
</comment>